<evidence type="ECO:0000313" key="2">
    <source>
        <dbReference type="Proteomes" id="UP000195386"/>
    </source>
</evidence>
<dbReference type="Proteomes" id="UP000195386">
    <property type="component" value="Unassembled WGS sequence"/>
</dbReference>
<protein>
    <submittedName>
        <fullName evidence="1">Glycosyl hydrolase</fullName>
    </submittedName>
</protein>
<dbReference type="CDD" id="cd11579">
    <property type="entry name" value="Glyco_tran_WbsX"/>
    <property type="match status" value="1"/>
</dbReference>
<sequence length="361" mass="43688">MNNKRTIAFYLPQYHPFKENDEWWGKGFTEWRNVTKCKPRYWRHYQPHLPADLGFYDLRIPEVRQAQADMAREYGIYGFCYYHYWFNGHLLMERPLNEVLQSKEPDFPFMICWANENWTRAWDGGEKKILISQNYSEEDDRQHILYLLENIFCDPRYIRVDGKPVFAIYRSSAFPNMKRSIDIWREEARKKSIELYLCRVESFNEAGEGYLQDGFDAAIEFPPHNIKDYVANKLLLRRALNKVSRVVFKRNLFPNIISYRKYSDYMCKQKSPDYKRYSTVTPMWDNAARRKYTFFALKGSTPSLYYKWLNHIMKSFRPYSKEENFVFINAWNEWAEGNHLEPDLKWGRKYLEMTKMAIKGK</sequence>
<dbReference type="RefSeq" id="WP_087425820.1">
    <property type="nucleotide sequence ID" value="NZ_CATZGC010000021.1"/>
</dbReference>
<dbReference type="GO" id="GO:0016787">
    <property type="term" value="F:hydrolase activity"/>
    <property type="evidence" value="ECO:0007669"/>
    <property type="project" value="UniProtKB-KW"/>
</dbReference>
<name>A0A1Y3YW20_9BACE</name>
<dbReference type="Pfam" id="PF14307">
    <property type="entry name" value="Glyco_tran_WbsX"/>
    <property type="match status" value="1"/>
</dbReference>
<dbReference type="PANTHER" id="PTHR41244:SF1">
    <property type="entry name" value="GLYCOSYLTRANSFERASE"/>
    <property type="match status" value="1"/>
</dbReference>
<dbReference type="PANTHER" id="PTHR41244">
    <property type="entry name" value="RHAMNAN SYNTHESIS F"/>
    <property type="match status" value="1"/>
</dbReference>
<accession>A0A1Y3YW20</accession>
<evidence type="ECO:0000313" key="1">
    <source>
        <dbReference type="EMBL" id="OUO01917.1"/>
    </source>
</evidence>
<dbReference type="InterPro" id="IPR032719">
    <property type="entry name" value="WbsX"/>
</dbReference>
<dbReference type="AlphaFoldDB" id="A0A1Y3YW20"/>
<comment type="caution">
    <text evidence="1">The sequence shown here is derived from an EMBL/GenBank/DDBJ whole genome shotgun (WGS) entry which is preliminary data.</text>
</comment>
<proteinExistence type="predicted"/>
<dbReference type="EMBL" id="NFII01000004">
    <property type="protein sequence ID" value="OUO01917.1"/>
    <property type="molecule type" value="Genomic_DNA"/>
</dbReference>
<reference evidence="2" key="1">
    <citation type="submission" date="2017-04" db="EMBL/GenBank/DDBJ databases">
        <title>Function of individual gut microbiota members based on whole genome sequencing of pure cultures obtained from chicken caecum.</title>
        <authorList>
            <person name="Medvecky M."/>
            <person name="Cejkova D."/>
            <person name="Polansky O."/>
            <person name="Karasova D."/>
            <person name="Kubasova T."/>
            <person name="Cizek A."/>
            <person name="Rychlik I."/>
        </authorList>
    </citation>
    <scope>NUCLEOTIDE SEQUENCE [LARGE SCALE GENOMIC DNA]</scope>
    <source>
        <strain evidence="2">An43</strain>
    </source>
</reference>
<organism evidence="1 2">
    <name type="scientific">Bacteroides clarus</name>
    <dbReference type="NCBI Taxonomy" id="626929"/>
    <lineage>
        <taxon>Bacteria</taxon>
        <taxon>Pseudomonadati</taxon>
        <taxon>Bacteroidota</taxon>
        <taxon>Bacteroidia</taxon>
        <taxon>Bacteroidales</taxon>
        <taxon>Bacteroidaceae</taxon>
        <taxon>Bacteroides</taxon>
    </lineage>
</organism>
<gene>
    <name evidence="1" type="ORF">B5F97_06305</name>
</gene>
<dbReference type="Gene3D" id="3.20.20.80">
    <property type="entry name" value="Glycosidases"/>
    <property type="match status" value="1"/>
</dbReference>
<keyword evidence="1" id="KW-0378">Hydrolase</keyword>